<dbReference type="eggNOG" id="ENOG502S92Y">
    <property type="taxonomic scope" value="Eukaryota"/>
</dbReference>
<keyword evidence="1" id="KW-0812">Transmembrane</keyword>
<feature type="transmembrane region" description="Helical" evidence="1">
    <location>
        <begin position="73"/>
        <end position="94"/>
    </location>
</feature>
<dbReference type="EMBL" id="FN649760">
    <property type="protein sequence ID" value="CBJ28103.1"/>
    <property type="molecule type" value="Genomic_DNA"/>
</dbReference>
<keyword evidence="1" id="KW-1133">Transmembrane helix</keyword>
<protein>
    <submittedName>
        <fullName evidence="2">Uncharacterized protein</fullName>
    </submittedName>
</protein>
<name>D7G8S9_ECTSI</name>
<proteinExistence type="predicted"/>
<evidence type="ECO:0000256" key="1">
    <source>
        <dbReference type="SAM" id="Phobius"/>
    </source>
</evidence>
<reference evidence="2 3" key="1">
    <citation type="journal article" date="2010" name="Nature">
        <title>The Ectocarpus genome and the independent evolution of multicellularity in brown algae.</title>
        <authorList>
            <person name="Cock J.M."/>
            <person name="Sterck L."/>
            <person name="Rouze P."/>
            <person name="Scornet D."/>
            <person name="Allen A.E."/>
            <person name="Amoutzias G."/>
            <person name="Anthouard V."/>
            <person name="Artiguenave F."/>
            <person name="Aury J.M."/>
            <person name="Badger J.H."/>
            <person name="Beszteri B."/>
            <person name="Billiau K."/>
            <person name="Bonnet E."/>
            <person name="Bothwell J.H."/>
            <person name="Bowler C."/>
            <person name="Boyen C."/>
            <person name="Brownlee C."/>
            <person name="Carrano C.J."/>
            <person name="Charrier B."/>
            <person name="Cho G.Y."/>
            <person name="Coelho S.M."/>
            <person name="Collen J."/>
            <person name="Corre E."/>
            <person name="Da Silva C."/>
            <person name="Delage L."/>
            <person name="Delaroque N."/>
            <person name="Dittami S.M."/>
            <person name="Doulbeau S."/>
            <person name="Elias M."/>
            <person name="Farnham G."/>
            <person name="Gachon C.M."/>
            <person name="Gschloessl B."/>
            <person name="Heesch S."/>
            <person name="Jabbari K."/>
            <person name="Jubin C."/>
            <person name="Kawai H."/>
            <person name="Kimura K."/>
            <person name="Kloareg B."/>
            <person name="Kupper F.C."/>
            <person name="Lang D."/>
            <person name="Le Bail A."/>
            <person name="Leblanc C."/>
            <person name="Lerouge P."/>
            <person name="Lohr M."/>
            <person name="Lopez P.J."/>
            <person name="Martens C."/>
            <person name="Maumus F."/>
            <person name="Michel G."/>
            <person name="Miranda-Saavedra D."/>
            <person name="Morales J."/>
            <person name="Moreau H."/>
            <person name="Motomura T."/>
            <person name="Nagasato C."/>
            <person name="Napoli C.A."/>
            <person name="Nelson D.R."/>
            <person name="Nyvall-Collen P."/>
            <person name="Peters A.F."/>
            <person name="Pommier C."/>
            <person name="Potin P."/>
            <person name="Poulain J."/>
            <person name="Quesneville H."/>
            <person name="Read B."/>
            <person name="Rensing S.A."/>
            <person name="Ritter A."/>
            <person name="Rousvoal S."/>
            <person name="Samanta M."/>
            <person name="Samson G."/>
            <person name="Schroeder D.C."/>
            <person name="Segurens B."/>
            <person name="Strittmatter M."/>
            <person name="Tonon T."/>
            <person name="Tregear J.W."/>
            <person name="Valentin K."/>
            <person name="von Dassow P."/>
            <person name="Yamagishi T."/>
            <person name="Van de Peer Y."/>
            <person name="Wincker P."/>
        </authorList>
    </citation>
    <scope>NUCLEOTIDE SEQUENCE [LARGE SCALE GENOMIC DNA]</scope>
    <source>
        <strain evidence="3">Ec32 / CCAP1310/4</strain>
    </source>
</reference>
<dbReference type="InParanoid" id="D7G8S9"/>
<dbReference type="AlphaFoldDB" id="D7G8S9"/>
<sequence length="113" mass="11981">MDNASLTQSQREALIVKGFGPTMVHFVKNNGGWMFNLVFAHLLFWLFGFTALLEFGYSDLNQDSSGQIKSGPSGSGVGIITTLLMAVGTLVVVAKAIRYDPNAESGGIGTHGS</sequence>
<dbReference type="Proteomes" id="UP000002630">
    <property type="component" value="Unassembled WGS sequence"/>
</dbReference>
<feature type="transmembrane region" description="Helical" evidence="1">
    <location>
        <begin position="33"/>
        <end position="53"/>
    </location>
</feature>
<organism evidence="2 3">
    <name type="scientific">Ectocarpus siliculosus</name>
    <name type="common">Brown alga</name>
    <name type="synonym">Conferva siliculosa</name>
    <dbReference type="NCBI Taxonomy" id="2880"/>
    <lineage>
        <taxon>Eukaryota</taxon>
        <taxon>Sar</taxon>
        <taxon>Stramenopiles</taxon>
        <taxon>Ochrophyta</taxon>
        <taxon>PX clade</taxon>
        <taxon>Phaeophyceae</taxon>
        <taxon>Ectocarpales</taxon>
        <taxon>Ectocarpaceae</taxon>
        <taxon>Ectocarpus</taxon>
    </lineage>
</organism>
<evidence type="ECO:0000313" key="2">
    <source>
        <dbReference type="EMBL" id="CBJ28103.1"/>
    </source>
</evidence>
<accession>D7G8S9</accession>
<dbReference type="OrthoDB" id="67573at2759"/>
<gene>
    <name evidence="2" type="ORF">Esi_0091_0101</name>
</gene>
<keyword evidence="3" id="KW-1185">Reference proteome</keyword>
<keyword evidence="1" id="KW-0472">Membrane</keyword>
<evidence type="ECO:0000313" key="3">
    <source>
        <dbReference type="Proteomes" id="UP000002630"/>
    </source>
</evidence>